<dbReference type="EMBL" id="MWUU01000024">
    <property type="protein sequence ID" value="PCF53208.1"/>
    <property type="molecule type" value="Genomic_DNA"/>
</dbReference>
<feature type="domain" description="DUF1829" evidence="2">
    <location>
        <begin position="167"/>
        <end position="251"/>
    </location>
</feature>
<dbReference type="RefSeq" id="WP_096593899.1">
    <property type="nucleotide sequence ID" value="NZ_MWRM01000010.1"/>
</dbReference>
<evidence type="ECO:0000259" key="1">
    <source>
        <dbReference type="Pfam" id="PF08861"/>
    </source>
</evidence>
<dbReference type="Pfam" id="PF08861">
    <property type="entry name" value="DUF1828"/>
    <property type="match status" value="1"/>
</dbReference>
<gene>
    <name evidence="3" type="ORF">B5C08_12230</name>
</gene>
<accession>A0A2A4GU54</accession>
<feature type="domain" description="DUF1828" evidence="1">
    <location>
        <begin position="36"/>
        <end position="123"/>
    </location>
</feature>
<name>A0A2A4GU54_9STAP</name>
<dbReference type="InterPro" id="IPR014960">
    <property type="entry name" value="DUF1828"/>
</dbReference>
<proteinExistence type="predicted"/>
<evidence type="ECO:0000313" key="3">
    <source>
        <dbReference type="EMBL" id="PCF53208.1"/>
    </source>
</evidence>
<dbReference type="Pfam" id="PF08862">
    <property type="entry name" value="DUF1829"/>
    <property type="match status" value="1"/>
</dbReference>
<evidence type="ECO:0000313" key="4">
    <source>
        <dbReference type="Proteomes" id="UP000218335"/>
    </source>
</evidence>
<evidence type="ECO:0000259" key="2">
    <source>
        <dbReference type="Pfam" id="PF08862"/>
    </source>
</evidence>
<dbReference type="AlphaFoldDB" id="A0A2A4GU54"/>
<protein>
    <recommendedName>
        <fullName evidence="5">DUF1828 domain-containing protein</fullName>
    </recommendedName>
</protein>
<sequence>MFKNEIKSISEEYFNYLKNESKFLPLENESIEFYSPVVDFFGDSISVNISFTGSHYKLTDHGETLWNMEEFGIDLMRHKQQKKYQLLKNIMDSHGLFLENDTLSLYTNRKNLPQAIHDYILTLSEISHLAILKKENIRSMFKDEVIHYFLKNRNLYPNIFPEFKIEGKSKLTHHFNAVFPGQTTEYVKVIKNININTAKNALFDWDDVEAYRNQTFDANARLNIITDNEDDISDAVATMLSQYNVSVLSFHHKERLVQRFSNV</sequence>
<reference evidence="3 4" key="1">
    <citation type="journal article" date="2017" name="PLoS ONE">
        <title>Development of a real-time PCR for detection of Staphylococcus pseudintermedius using a novel automated comparison of whole-genome sequences.</title>
        <authorList>
            <person name="Verstappen K.M."/>
            <person name="Huijbregts L."/>
            <person name="Spaninks M."/>
            <person name="Wagenaar J.A."/>
            <person name="Fluit A.C."/>
            <person name="Duim B."/>
        </authorList>
    </citation>
    <scope>NUCLEOTIDE SEQUENCE [LARGE SCALE GENOMIC DNA]</scope>
    <source>
        <strain evidence="3 4">215070706401-1</strain>
    </source>
</reference>
<comment type="caution">
    <text evidence="3">The sequence shown here is derived from an EMBL/GenBank/DDBJ whole genome shotgun (WGS) entry which is preliminary data.</text>
</comment>
<dbReference type="InterPro" id="IPR014961">
    <property type="entry name" value="DUF1829"/>
</dbReference>
<evidence type="ECO:0008006" key="5">
    <source>
        <dbReference type="Google" id="ProtNLM"/>
    </source>
</evidence>
<dbReference type="Proteomes" id="UP000218335">
    <property type="component" value="Unassembled WGS sequence"/>
</dbReference>
<organism evidence="3 4">
    <name type="scientific">Staphylococcus delphini</name>
    <dbReference type="NCBI Taxonomy" id="53344"/>
    <lineage>
        <taxon>Bacteria</taxon>
        <taxon>Bacillati</taxon>
        <taxon>Bacillota</taxon>
        <taxon>Bacilli</taxon>
        <taxon>Bacillales</taxon>
        <taxon>Staphylococcaceae</taxon>
        <taxon>Staphylococcus</taxon>
        <taxon>Staphylococcus intermedius group</taxon>
    </lineage>
</organism>